<feature type="region of interest" description="Disordered" evidence="1">
    <location>
        <begin position="1"/>
        <end position="38"/>
    </location>
</feature>
<organism evidence="2 3">
    <name type="scientific">Armillaria ostoyae</name>
    <name type="common">Armillaria root rot fungus</name>
    <dbReference type="NCBI Taxonomy" id="47428"/>
    <lineage>
        <taxon>Eukaryota</taxon>
        <taxon>Fungi</taxon>
        <taxon>Dikarya</taxon>
        <taxon>Basidiomycota</taxon>
        <taxon>Agaricomycotina</taxon>
        <taxon>Agaricomycetes</taxon>
        <taxon>Agaricomycetidae</taxon>
        <taxon>Agaricales</taxon>
        <taxon>Marasmiineae</taxon>
        <taxon>Physalacriaceae</taxon>
        <taxon>Armillaria</taxon>
    </lineage>
</organism>
<name>A0A284RZP9_ARMOS</name>
<feature type="region of interest" description="Disordered" evidence="1">
    <location>
        <begin position="56"/>
        <end position="90"/>
    </location>
</feature>
<evidence type="ECO:0000256" key="1">
    <source>
        <dbReference type="SAM" id="MobiDB-lite"/>
    </source>
</evidence>
<accession>A0A284RZP9</accession>
<sequence>MGLLPDSSSNIDLMDDKPATPHPEPEPEPELGRSHRTRRIPQCLYDYIPSKAASAMGQYLPLKPPPLPPKRHRKSPSPMPEPSPSPEPVKYVDTIPDNFGMFKRYKNSIPSTCPDDIANLDSIADAPTFAIPPDPSACPDPTSIYGKNTGRTDFTDPSSSTSWFSPFLNASICRLMKWFYSSTTKTLGDLNRLVHEVILMPDFKVSDVQGFDAAQEAERLDESEPEGHSGSLFRHDGWTEDFISIPLPPPNPAAIPNTGDPYPAVQIPNI</sequence>
<proteinExistence type="predicted"/>
<dbReference type="EMBL" id="FUEG01000023">
    <property type="protein sequence ID" value="SJL14234.1"/>
    <property type="molecule type" value="Genomic_DNA"/>
</dbReference>
<feature type="compositionally biased region" description="Pro residues" evidence="1">
    <location>
        <begin position="77"/>
        <end position="87"/>
    </location>
</feature>
<gene>
    <name evidence="2" type="ORF">ARMOST_17690</name>
</gene>
<protein>
    <submittedName>
        <fullName evidence="2">Uncharacterized protein</fullName>
    </submittedName>
</protein>
<evidence type="ECO:0000313" key="2">
    <source>
        <dbReference type="EMBL" id="SJL14234.1"/>
    </source>
</evidence>
<evidence type="ECO:0000313" key="3">
    <source>
        <dbReference type="Proteomes" id="UP000219338"/>
    </source>
</evidence>
<dbReference type="AlphaFoldDB" id="A0A284RZP9"/>
<reference evidence="3" key="1">
    <citation type="journal article" date="2017" name="Nat. Ecol. Evol.">
        <title>Genome expansion and lineage-specific genetic innovations in the forest pathogenic fungi Armillaria.</title>
        <authorList>
            <person name="Sipos G."/>
            <person name="Prasanna A.N."/>
            <person name="Walter M.C."/>
            <person name="O'Connor E."/>
            <person name="Balint B."/>
            <person name="Krizsan K."/>
            <person name="Kiss B."/>
            <person name="Hess J."/>
            <person name="Varga T."/>
            <person name="Slot J."/>
            <person name="Riley R."/>
            <person name="Boka B."/>
            <person name="Rigling D."/>
            <person name="Barry K."/>
            <person name="Lee J."/>
            <person name="Mihaltcheva S."/>
            <person name="LaButti K."/>
            <person name="Lipzen A."/>
            <person name="Waldron R."/>
            <person name="Moloney N.M."/>
            <person name="Sperisen C."/>
            <person name="Kredics L."/>
            <person name="Vagvoelgyi C."/>
            <person name="Patrignani A."/>
            <person name="Fitzpatrick D."/>
            <person name="Nagy I."/>
            <person name="Doyle S."/>
            <person name="Anderson J.B."/>
            <person name="Grigoriev I.V."/>
            <person name="Gueldener U."/>
            <person name="Muensterkoetter M."/>
            <person name="Nagy L.G."/>
        </authorList>
    </citation>
    <scope>NUCLEOTIDE SEQUENCE [LARGE SCALE GENOMIC DNA]</scope>
    <source>
        <strain evidence="3">C18/9</strain>
    </source>
</reference>
<feature type="compositionally biased region" description="Polar residues" evidence="1">
    <location>
        <begin position="1"/>
        <end position="11"/>
    </location>
</feature>
<feature type="compositionally biased region" description="Polar residues" evidence="1">
    <location>
        <begin position="145"/>
        <end position="160"/>
    </location>
</feature>
<dbReference type="OrthoDB" id="3208495at2759"/>
<keyword evidence="3" id="KW-1185">Reference proteome</keyword>
<dbReference type="OMA" id="VHEVILM"/>
<feature type="compositionally biased region" description="Basic and acidic residues" evidence="1">
    <location>
        <begin position="14"/>
        <end position="33"/>
    </location>
</feature>
<dbReference type="Proteomes" id="UP000219338">
    <property type="component" value="Unassembled WGS sequence"/>
</dbReference>
<feature type="region of interest" description="Disordered" evidence="1">
    <location>
        <begin position="131"/>
        <end position="160"/>
    </location>
</feature>
<dbReference type="STRING" id="47428.A0A284RZP9"/>